<reference evidence="2 3" key="1">
    <citation type="submission" date="2022-12" db="EMBL/GenBank/DDBJ databases">
        <title>Draft genome sequence of Paenibacillus sp. dW9.</title>
        <authorList>
            <person name="Choi E.-W."/>
            <person name="Kim D.-U."/>
        </authorList>
    </citation>
    <scope>NUCLEOTIDE SEQUENCE [LARGE SCALE GENOMIC DNA]</scope>
    <source>
        <strain evidence="3">dW9</strain>
    </source>
</reference>
<evidence type="ECO:0000259" key="1">
    <source>
        <dbReference type="Pfam" id="PF13788"/>
    </source>
</evidence>
<dbReference type="RefSeq" id="WP_269885720.1">
    <property type="nucleotide sequence ID" value="NZ_JAQAGZ010000033.1"/>
</dbReference>
<dbReference type="InterPro" id="IPR025438">
    <property type="entry name" value="DUF4180"/>
</dbReference>
<sequence length="122" mass="14047">MNVIIDQKGNSKVAIVESSDIIIRDVQEALDLMASIKYNNDCYKIMINKSNVTEDFFELRTRLAGEILQKYVNYNVKLAIVGDFDEYNSKSLKDFIYECNNGKQVFFLKDKQDALHALHSIT</sequence>
<gene>
    <name evidence="2" type="ORF">O9H85_33540</name>
</gene>
<evidence type="ECO:0000313" key="3">
    <source>
        <dbReference type="Proteomes" id="UP001527882"/>
    </source>
</evidence>
<keyword evidence="3" id="KW-1185">Reference proteome</keyword>
<evidence type="ECO:0000313" key="2">
    <source>
        <dbReference type="EMBL" id="MCZ8517188.1"/>
    </source>
</evidence>
<name>A0ABT4QJY4_9BACL</name>
<accession>A0ABT4QJY4</accession>
<dbReference type="Pfam" id="PF13788">
    <property type="entry name" value="DUF4180"/>
    <property type="match status" value="1"/>
</dbReference>
<protein>
    <submittedName>
        <fullName evidence="2">DUF4180 domain-containing protein</fullName>
    </submittedName>
</protein>
<organism evidence="2 3">
    <name type="scientific">Paenibacillus gyeongsangnamensis</name>
    <dbReference type="NCBI Taxonomy" id="3388067"/>
    <lineage>
        <taxon>Bacteria</taxon>
        <taxon>Bacillati</taxon>
        <taxon>Bacillota</taxon>
        <taxon>Bacilli</taxon>
        <taxon>Bacillales</taxon>
        <taxon>Paenibacillaceae</taxon>
        <taxon>Paenibacillus</taxon>
    </lineage>
</organism>
<dbReference type="EMBL" id="JAQAGZ010000033">
    <property type="protein sequence ID" value="MCZ8517188.1"/>
    <property type="molecule type" value="Genomic_DNA"/>
</dbReference>
<proteinExistence type="predicted"/>
<dbReference type="Proteomes" id="UP001527882">
    <property type="component" value="Unassembled WGS sequence"/>
</dbReference>
<feature type="domain" description="DUF4180" evidence="1">
    <location>
        <begin position="9"/>
        <end position="117"/>
    </location>
</feature>
<comment type="caution">
    <text evidence="2">The sequence shown here is derived from an EMBL/GenBank/DDBJ whole genome shotgun (WGS) entry which is preliminary data.</text>
</comment>